<evidence type="ECO:0000256" key="1">
    <source>
        <dbReference type="ARBA" id="ARBA00001947"/>
    </source>
</evidence>
<keyword evidence="13" id="KW-1185">Reference proteome</keyword>
<keyword evidence="6" id="KW-0378">Hydrolase</keyword>
<feature type="compositionally biased region" description="Basic residues" evidence="10">
    <location>
        <begin position="851"/>
        <end position="863"/>
    </location>
</feature>
<evidence type="ECO:0000313" key="12">
    <source>
        <dbReference type="EMBL" id="EFA02415.1"/>
    </source>
</evidence>
<feature type="active site" description="Proton donor/acceptor" evidence="9">
    <location>
        <position position="521"/>
    </location>
</feature>
<dbReference type="PANTHER" id="PTHR12756">
    <property type="entry name" value="CYTOSOLIC CARBOXYPEPTIDASE"/>
    <property type="match status" value="1"/>
</dbReference>
<organism evidence="12 13">
    <name type="scientific">Tribolium castaneum</name>
    <name type="common">Red flour beetle</name>
    <dbReference type="NCBI Taxonomy" id="7070"/>
    <lineage>
        <taxon>Eukaryota</taxon>
        <taxon>Metazoa</taxon>
        <taxon>Ecdysozoa</taxon>
        <taxon>Arthropoda</taxon>
        <taxon>Hexapoda</taxon>
        <taxon>Insecta</taxon>
        <taxon>Pterygota</taxon>
        <taxon>Neoptera</taxon>
        <taxon>Endopterygota</taxon>
        <taxon>Coleoptera</taxon>
        <taxon>Polyphaga</taxon>
        <taxon>Cucujiformia</taxon>
        <taxon>Tenebrionidae</taxon>
        <taxon>Tenebrionidae incertae sedis</taxon>
        <taxon>Tribolium</taxon>
    </lineage>
</organism>
<evidence type="ECO:0000256" key="3">
    <source>
        <dbReference type="ARBA" id="ARBA00022645"/>
    </source>
</evidence>
<dbReference type="Gene3D" id="2.60.40.3120">
    <property type="match status" value="1"/>
</dbReference>
<dbReference type="PROSITE" id="PS52035">
    <property type="entry name" value="PEPTIDASE_M14"/>
    <property type="match status" value="1"/>
</dbReference>
<dbReference type="GO" id="GO:0005737">
    <property type="term" value="C:cytoplasm"/>
    <property type="evidence" value="ECO:0000318"/>
    <property type="project" value="GO_Central"/>
</dbReference>
<dbReference type="EMBL" id="KQ971338">
    <property type="protein sequence ID" value="EFA02415.1"/>
    <property type="molecule type" value="Genomic_DNA"/>
</dbReference>
<dbReference type="Gene3D" id="3.40.630.10">
    <property type="entry name" value="Zn peptidases"/>
    <property type="match status" value="1"/>
</dbReference>
<feature type="domain" description="Peptidase M14" evidence="11">
    <location>
        <begin position="287"/>
        <end position="557"/>
    </location>
</feature>
<feature type="region of interest" description="Disordered" evidence="10">
    <location>
        <begin position="782"/>
        <end position="863"/>
    </location>
</feature>
<evidence type="ECO:0000259" key="11">
    <source>
        <dbReference type="PROSITE" id="PS52035"/>
    </source>
</evidence>
<evidence type="ECO:0000256" key="7">
    <source>
        <dbReference type="ARBA" id="ARBA00022833"/>
    </source>
</evidence>
<accession>D1ZZT2</accession>
<feature type="compositionally biased region" description="Polar residues" evidence="10">
    <location>
        <begin position="15"/>
        <end position="26"/>
    </location>
</feature>
<comment type="similarity">
    <text evidence="2 9">Belongs to the peptidase M14 family.</text>
</comment>
<dbReference type="PANTHER" id="PTHR12756:SF45">
    <property type="entry name" value="CYTOSOLIC CARBOXYPEPTIDASE NNA1"/>
    <property type="match status" value="1"/>
</dbReference>
<reference evidence="12 13" key="1">
    <citation type="journal article" date="2008" name="Nature">
        <title>The genome of the model beetle and pest Tribolium castaneum.</title>
        <authorList>
            <consortium name="Tribolium Genome Sequencing Consortium"/>
            <person name="Richards S."/>
            <person name="Gibbs R.A."/>
            <person name="Weinstock G.M."/>
            <person name="Brown S.J."/>
            <person name="Denell R."/>
            <person name="Beeman R.W."/>
            <person name="Gibbs R."/>
            <person name="Beeman R.W."/>
            <person name="Brown S.J."/>
            <person name="Bucher G."/>
            <person name="Friedrich M."/>
            <person name="Grimmelikhuijzen C.J."/>
            <person name="Klingler M."/>
            <person name="Lorenzen M."/>
            <person name="Richards S."/>
            <person name="Roth S."/>
            <person name="Schroder R."/>
            <person name="Tautz D."/>
            <person name="Zdobnov E.M."/>
            <person name="Muzny D."/>
            <person name="Gibbs R.A."/>
            <person name="Weinstock G.M."/>
            <person name="Attaway T."/>
            <person name="Bell S."/>
            <person name="Buhay C.J."/>
            <person name="Chandrabose M.N."/>
            <person name="Chavez D."/>
            <person name="Clerk-Blankenburg K.P."/>
            <person name="Cree A."/>
            <person name="Dao M."/>
            <person name="Davis C."/>
            <person name="Chacko J."/>
            <person name="Dinh H."/>
            <person name="Dugan-Rocha S."/>
            <person name="Fowler G."/>
            <person name="Garner T.T."/>
            <person name="Garnes J."/>
            <person name="Gnirke A."/>
            <person name="Hawes A."/>
            <person name="Hernandez J."/>
            <person name="Hines S."/>
            <person name="Holder M."/>
            <person name="Hume J."/>
            <person name="Jhangiani S.N."/>
            <person name="Joshi V."/>
            <person name="Khan Z.M."/>
            <person name="Jackson L."/>
            <person name="Kovar C."/>
            <person name="Kowis A."/>
            <person name="Lee S."/>
            <person name="Lewis L.R."/>
            <person name="Margolis J."/>
            <person name="Morgan M."/>
            <person name="Nazareth L.V."/>
            <person name="Nguyen N."/>
            <person name="Okwuonu G."/>
            <person name="Parker D."/>
            <person name="Richards S."/>
            <person name="Ruiz S.J."/>
            <person name="Santibanez J."/>
            <person name="Savard J."/>
            <person name="Scherer S.E."/>
            <person name="Schneider B."/>
            <person name="Sodergren E."/>
            <person name="Tautz D."/>
            <person name="Vattahil S."/>
            <person name="Villasana D."/>
            <person name="White C.S."/>
            <person name="Wright R."/>
            <person name="Park Y."/>
            <person name="Beeman R.W."/>
            <person name="Lord J."/>
            <person name="Oppert B."/>
            <person name="Lorenzen M."/>
            <person name="Brown S."/>
            <person name="Wang L."/>
            <person name="Savard J."/>
            <person name="Tautz D."/>
            <person name="Richards S."/>
            <person name="Weinstock G."/>
            <person name="Gibbs R.A."/>
            <person name="Liu Y."/>
            <person name="Worley K."/>
            <person name="Weinstock G."/>
            <person name="Elsik C.G."/>
            <person name="Reese J.T."/>
            <person name="Elhaik E."/>
            <person name="Landan G."/>
            <person name="Graur D."/>
            <person name="Arensburger P."/>
            <person name="Atkinson P."/>
            <person name="Beeman R.W."/>
            <person name="Beidler J."/>
            <person name="Brown S.J."/>
            <person name="Demuth J.P."/>
            <person name="Drury D.W."/>
            <person name="Du Y.Z."/>
            <person name="Fujiwara H."/>
            <person name="Lorenzen M."/>
            <person name="Maselli V."/>
            <person name="Osanai M."/>
            <person name="Park Y."/>
            <person name="Robertson H.M."/>
            <person name="Tu Z."/>
            <person name="Wang J.J."/>
            <person name="Wang S."/>
            <person name="Richards S."/>
            <person name="Song H."/>
            <person name="Zhang L."/>
            <person name="Sodergren E."/>
            <person name="Werner D."/>
            <person name="Stanke M."/>
            <person name="Morgenstern B."/>
            <person name="Solovyev V."/>
            <person name="Kosarev P."/>
            <person name="Brown G."/>
            <person name="Chen H.C."/>
            <person name="Ermolaeva O."/>
            <person name="Hlavina W."/>
            <person name="Kapustin Y."/>
            <person name="Kiryutin B."/>
            <person name="Kitts P."/>
            <person name="Maglott D."/>
            <person name="Pruitt K."/>
            <person name="Sapojnikov V."/>
            <person name="Souvorov A."/>
            <person name="Mackey A.J."/>
            <person name="Waterhouse R.M."/>
            <person name="Wyder S."/>
            <person name="Zdobnov E.M."/>
            <person name="Zdobnov E.M."/>
            <person name="Wyder S."/>
            <person name="Kriventseva E.V."/>
            <person name="Kadowaki T."/>
            <person name="Bork P."/>
            <person name="Aranda M."/>
            <person name="Bao R."/>
            <person name="Beermann A."/>
            <person name="Berns N."/>
            <person name="Bolognesi R."/>
            <person name="Bonneton F."/>
            <person name="Bopp D."/>
            <person name="Brown S.J."/>
            <person name="Bucher G."/>
            <person name="Butts T."/>
            <person name="Chaumot A."/>
            <person name="Denell R.E."/>
            <person name="Ferrier D.E."/>
            <person name="Friedrich M."/>
            <person name="Gordon C.M."/>
            <person name="Jindra M."/>
            <person name="Klingler M."/>
            <person name="Lan Q."/>
            <person name="Lattorff H.M."/>
            <person name="Laudet V."/>
            <person name="von Levetsow C."/>
            <person name="Liu Z."/>
            <person name="Lutz R."/>
            <person name="Lynch J.A."/>
            <person name="da Fonseca R.N."/>
            <person name="Posnien N."/>
            <person name="Reuter R."/>
            <person name="Roth S."/>
            <person name="Savard J."/>
            <person name="Schinko J.B."/>
            <person name="Schmitt C."/>
            <person name="Schoppmeier M."/>
            <person name="Schroder R."/>
            <person name="Shippy T.D."/>
            <person name="Simonnet F."/>
            <person name="Marques-Souza H."/>
            <person name="Tautz D."/>
            <person name="Tomoyasu Y."/>
            <person name="Trauner J."/>
            <person name="Van der Zee M."/>
            <person name="Vervoort M."/>
            <person name="Wittkopp N."/>
            <person name="Wimmer E.A."/>
            <person name="Yang X."/>
            <person name="Jones A.K."/>
            <person name="Sattelle D.B."/>
            <person name="Ebert P.R."/>
            <person name="Nelson D."/>
            <person name="Scott J.G."/>
            <person name="Beeman R.W."/>
            <person name="Muthukrishnan S."/>
            <person name="Kramer K.J."/>
            <person name="Arakane Y."/>
            <person name="Beeman R.W."/>
            <person name="Zhu Q."/>
            <person name="Hogenkamp D."/>
            <person name="Dixit R."/>
            <person name="Oppert B."/>
            <person name="Jiang H."/>
            <person name="Zou Z."/>
            <person name="Marshall J."/>
            <person name="Elpidina E."/>
            <person name="Vinokurov K."/>
            <person name="Oppert C."/>
            <person name="Zou Z."/>
            <person name="Evans J."/>
            <person name="Lu Z."/>
            <person name="Zhao P."/>
            <person name="Sumathipala N."/>
            <person name="Altincicek B."/>
            <person name="Vilcinskas A."/>
            <person name="Williams M."/>
            <person name="Hultmark D."/>
            <person name="Hetru C."/>
            <person name="Jiang H."/>
            <person name="Grimmelikhuijzen C.J."/>
            <person name="Hauser F."/>
            <person name="Cazzamali G."/>
            <person name="Williamson M."/>
            <person name="Park Y."/>
            <person name="Li B."/>
            <person name="Tanaka Y."/>
            <person name="Predel R."/>
            <person name="Neupert S."/>
            <person name="Schachtner J."/>
            <person name="Verleyen P."/>
            <person name="Raible F."/>
            <person name="Bork P."/>
            <person name="Friedrich M."/>
            <person name="Walden K.K."/>
            <person name="Robertson H.M."/>
            <person name="Angeli S."/>
            <person name="Foret S."/>
            <person name="Bucher G."/>
            <person name="Schuetz S."/>
            <person name="Maleszka R."/>
            <person name="Wimmer E.A."/>
            <person name="Beeman R.W."/>
            <person name="Lorenzen M."/>
            <person name="Tomoyasu Y."/>
            <person name="Miller S.C."/>
            <person name="Grossmann D."/>
            <person name="Bucher G."/>
        </authorList>
    </citation>
    <scope>NUCLEOTIDE SEQUENCE [LARGE SCALE GENOMIC DNA]</scope>
    <source>
        <strain evidence="12 13">Georgia GA2</strain>
    </source>
</reference>
<dbReference type="eggNOG" id="KOG3641">
    <property type="taxonomic scope" value="Eukaryota"/>
</dbReference>
<dbReference type="MEROPS" id="M14.A21"/>
<keyword evidence="7" id="KW-0862">Zinc</keyword>
<dbReference type="AlphaFoldDB" id="D1ZZT2"/>
<proteinExistence type="inferred from homology"/>
<sequence length="875" mass="100674">MESENESGKEVTVRDLQSSLFPPTPKSTSGFFSNFYIKSNFEEDLDEGKRDVPPRELFSLTRESNFVPQAPRWPTECQVLEEKVKHITYIPPTPEPYYVPTGKEPQPKPTGDECGIIVYQYTPISAVNYFSRSSVGGSRYLLPACLCPEENTLRFESRFESGNLARAIRITPNFYELYLRADMYTNRHMQWFYFRVTNMRKNFLYRFSIVNFSKEDSLYNEGMRPLMYSTKDSQLHSIGWRRCGDNITYYSNDDVTPEDPEAQMTYTLSFTMEFPHDDDVVYLAHCYPYTYSDLEDYLTELSNHPIKSTFTTIRLLCKSLAGNNVHYITITSAPVPGEAKKKRSVVITGRVHPGETPSSWMMKGFLDFLTSDCSVAKELRDRFIFKLVPMLNPDGVIVGNNRCSLSAKDLNRQYRTVMRDAYPSIWYTKLMVRRLLEECGVAMYCDLHAHSRKHNIFIYGCENRRGAERKLQEQVFPLMLHKNTADKFSFESCKFRIQKAKEGTGRVVMWMMGIANSYTMESSFAGSTLGTRNETHFTIQDYEQMAKSFCQTLLDFYDEDPKKEKLRNKIINRLVKEGSNADEPTNIHLSDYSSDEGDTSSTSSNEVGRDDEEFFCPAVPPPSPIIYKKFKPKVYKAKTKILTRSPNAPRKPLPICKATLGLYLSEKETNSESSCSEDEYKIHKAKKTVRRKSKKKKVGTKKKHQICALSDCEVQYKSVSVFELVPSEKLAQNATRRSKTPQPRVERKNTIAQQLSEVQAKLLTLKNKIWFGVSDENVPLSWGRSNFTPPPIQKKSRKKPQEKKAPVKTTEPKKPSGLRRQAAVDWGHIQKSKSLPETKSKINCDEDDKKKQKKKKKFGKKVKSVAHAKIFLNKD</sequence>
<evidence type="ECO:0000256" key="5">
    <source>
        <dbReference type="ARBA" id="ARBA00022723"/>
    </source>
</evidence>
<evidence type="ECO:0000256" key="2">
    <source>
        <dbReference type="ARBA" id="ARBA00005988"/>
    </source>
</evidence>
<dbReference type="GO" id="GO:0005814">
    <property type="term" value="C:centriole"/>
    <property type="evidence" value="ECO:0000318"/>
    <property type="project" value="GO_Central"/>
</dbReference>
<dbReference type="GO" id="GO:0006508">
    <property type="term" value="P:proteolysis"/>
    <property type="evidence" value="ECO:0007669"/>
    <property type="project" value="UniProtKB-KW"/>
</dbReference>
<keyword evidence="5" id="KW-0479">Metal-binding</keyword>
<dbReference type="GO" id="GO:0015630">
    <property type="term" value="C:microtubule cytoskeleton"/>
    <property type="evidence" value="ECO:0000318"/>
    <property type="project" value="GO_Central"/>
</dbReference>
<name>D1ZZT2_TRICA</name>
<dbReference type="GO" id="GO:0004181">
    <property type="term" value="F:metallocarboxypeptidase activity"/>
    <property type="evidence" value="ECO:0000318"/>
    <property type="project" value="GO_Central"/>
</dbReference>
<dbReference type="STRING" id="7070.D1ZZT2"/>
<keyword evidence="3 12" id="KW-0121">Carboxypeptidase</keyword>
<dbReference type="InterPro" id="IPR040626">
    <property type="entry name" value="Pepdidase_M14_N"/>
</dbReference>
<evidence type="ECO:0000256" key="4">
    <source>
        <dbReference type="ARBA" id="ARBA00022670"/>
    </source>
</evidence>
<feature type="region of interest" description="Disordered" evidence="10">
    <location>
        <begin position="582"/>
        <end position="609"/>
    </location>
</feature>
<dbReference type="HOGENOM" id="CLU_010696_0_0_1"/>
<dbReference type="FunFam" id="3.40.630.10:FF:000011">
    <property type="entry name" value="cytosolic carboxypeptidase 2 isoform X1"/>
    <property type="match status" value="1"/>
</dbReference>
<dbReference type="Proteomes" id="UP000007266">
    <property type="component" value="Linkage group 4"/>
</dbReference>
<reference evidence="12 13" key="2">
    <citation type="journal article" date="2010" name="Nucleic Acids Res.">
        <title>BeetleBase in 2010: revisions to provide comprehensive genomic information for Tribolium castaneum.</title>
        <authorList>
            <person name="Kim H.S."/>
            <person name="Murphy T."/>
            <person name="Xia J."/>
            <person name="Caragea D."/>
            <person name="Park Y."/>
            <person name="Beeman R.W."/>
            <person name="Lorenzen M.D."/>
            <person name="Butcher S."/>
            <person name="Manak J.R."/>
            <person name="Brown S.J."/>
        </authorList>
    </citation>
    <scope>GENOME REANNOTATION</scope>
    <source>
        <strain evidence="12 13">Georgia GA2</strain>
    </source>
</reference>
<dbReference type="GO" id="GO:0015631">
    <property type="term" value="F:tubulin binding"/>
    <property type="evidence" value="ECO:0000318"/>
    <property type="project" value="GO_Central"/>
</dbReference>
<dbReference type="SUPFAM" id="SSF53187">
    <property type="entry name" value="Zn-dependent exopeptidases"/>
    <property type="match status" value="1"/>
</dbReference>
<feature type="region of interest" description="Disordered" evidence="10">
    <location>
        <begin position="1"/>
        <end position="26"/>
    </location>
</feature>
<dbReference type="CDD" id="cd06907">
    <property type="entry name" value="M14_AGBL2-3_like"/>
    <property type="match status" value="1"/>
</dbReference>
<gene>
    <name evidence="12" type="primary">AUGUSTUS-3.0.2_08100</name>
    <name evidence="12" type="ORF">TcasGA2_TC008100</name>
</gene>
<evidence type="ECO:0000256" key="10">
    <source>
        <dbReference type="SAM" id="MobiDB-lite"/>
    </source>
</evidence>
<comment type="cofactor">
    <cofactor evidence="1">
        <name>Zn(2+)</name>
        <dbReference type="ChEBI" id="CHEBI:29105"/>
    </cofactor>
</comment>
<feature type="compositionally biased region" description="Basic and acidic residues" evidence="10">
    <location>
        <begin position="1"/>
        <end position="13"/>
    </location>
</feature>
<feature type="compositionally biased region" description="Basic and acidic residues" evidence="10">
    <location>
        <begin position="834"/>
        <end position="850"/>
    </location>
</feature>
<dbReference type="Pfam" id="PF18027">
    <property type="entry name" value="Pepdidase_M14_N"/>
    <property type="match status" value="1"/>
</dbReference>
<protein>
    <submittedName>
        <fullName evidence="12">Cytosolic carboxypeptidase NnaD-like Protein</fullName>
    </submittedName>
</protein>
<keyword evidence="4" id="KW-0645">Protease</keyword>
<dbReference type="Pfam" id="PF00246">
    <property type="entry name" value="Peptidase_M14"/>
    <property type="match status" value="1"/>
</dbReference>
<evidence type="ECO:0000256" key="6">
    <source>
        <dbReference type="ARBA" id="ARBA00022801"/>
    </source>
</evidence>
<dbReference type="FunCoup" id="D1ZZT2">
    <property type="interactions" value="143"/>
</dbReference>
<dbReference type="PhylomeDB" id="D1ZZT2"/>
<evidence type="ECO:0000256" key="8">
    <source>
        <dbReference type="ARBA" id="ARBA00023049"/>
    </source>
</evidence>
<keyword evidence="8" id="KW-0482">Metalloprotease</keyword>
<dbReference type="InterPro" id="IPR000834">
    <property type="entry name" value="Peptidase_M14"/>
</dbReference>
<dbReference type="GO" id="GO:0008270">
    <property type="term" value="F:zinc ion binding"/>
    <property type="evidence" value="ECO:0007669"/>
    <property type="project" value="InterPro"/>
</dbReference>
<dbReference type="InParanoid" id="D1ZZT2"/>
<evidence type="ECO:0000313" key="13">
    <source>
        <dbReference type="Proteomes" id="UP000007266"/>
    </source>
</evidence>
<feature type="compositionally biased region" description="Basic and acidic residues" evidence="10">
    <location>
        <begin position="802"/>
        <end position="814"/>
    </location>
</feature>
<dbReference type="InterPro" id="IPR050821">
    <property type="entry name" value="Cytosolic_carboxypeptidase"/>
</dbReference>
<evidence type="ECO:0000256" key="9">
    <source>
        <dbReference type="PROSITE-ProRule" id="PRU01379"/>
    </source>
</evidence>